<accession>A0A1C3V504</accession>
<sequence length="47" mass="5169">MRGRGKTQFYLSLVLKILVATLLVPLICPLGIFSPLGRRGGRTIETL</sequence>
<gene>
    <name evidence="2" type="ORF">GA0061101_104215</name>
</gene>
<keyword evidence="1" id="KW-0472">Membrane</keyword>
<keyword evidence="1" id="KW-1133">Transmembrane helix</keyword>
<evidence type="ECO:0000256" key="1">
    <source>
        <dbReference type="SAM" id="Phobius"/>
    </source>
</evidence>
<evidence type="ECO:0000313" key="3">
    <source>
        <dbReference type="Proteomes" id="UP000199205"/>
    </source>
</evidence>
<protein>
    <submittedName>
        <fullName evidence="2">Uncharacterized protein</fullName>
    </submittedName>
</protein>
<keyword evidence="1" id="KW-0812">Transmembrane</keyword>
<name>A0A1C3V504_9HYPH</name>
<feature type="transmembrane region" description="Helical" evidence="1">
    <location>
        <begin position="9"/>
        <end position="32"/>
    </location>
</feature>
<dbReference type="EMBL" id="FMAF01000004">
    <property type="protein sequence ID" value="SCB22748.1"/>
    <property type="molecule type" value="Genomic_DNA"/>
</dbReference>
<dbReference type="Proteomes" id="UP000199205">
    <property type="component" value="Unassembled WGS sequence"/>
</dbReference>
<reference evidence="3" key="1">
    <citation type="submission" date="2016-08" db="EMBL/GenBank/DDBJ databases">
        <authorList>
            <person name="Varghese N."/>
            <person name="Submissions Spin"/>
        </authorList>
    </citation>
    <scope>NUCLEOTIDE SEQUENCE [LARGE SCALE GENOMIC DNA]</scope>
    <source>
        <strain evidence="3">P1-7</strain>
    </source>
</reference>
<evidence type="ECO:0000313" key="2">
    <source>
        <dbReference type="EMBL" id="SCB22748.1"/>
    </source>
</evidence>
<proteinExistence type="predicted"/>
<organism evidence="2 3">
    <name type="scientific">Rhizobium lusitanum</name>
    <dbReference type="NCBI Taxonomy" id="293958"/>
    <lineage>
        <taxon>Bacteria</taxon>
        <taxon>Pseudomonadati</taxon>
        <taxon>Pseudomonadota</taxon>
        <taxon>Alphaproteobacteria</taxon>
        <taxon>Hyphomicrobiales</taxon>
        <taxon>Rhizobiaceae</taxon>
        <taxon>Rhizobium/Agrobacterium group</taxon>
        <taxon>Rhizobium</taxon>
    </lineage>
</organism>
<dbReference type="AlphaFoldDB" id="A0A1C3V504"/>